<dbReference type="InterPro" id="IPR011009">
    <property type="entry name" value="Kinase-like_dom_sf"/>
</dbReference>
<dbReference type="RefSeq" id="XP_033680158.1">
    <property type="nucleotide sequence ID" value="XM_033825109.1"/>
</dbReference>
<dbReference type="GO" id="GO:0004672">
    <property type="term" value="F:protein kinase activity"/>
    <property type="evidence" value="ECO:0007669"/>
    <property type="project" value="InterPro"/>
</dbReference>
<name>A0A6A6I3U5_9PLEO</name>
<dbReference type="AlphaFoldDB" id="A0A6A6I3U5"/>
<evidence type="ECO:0000313" key="3">
    <source>
        <dbReference type="Proteomes" id="UP000800094"/>
    </source>
</evidence>
<dbReference type="Proteomes" id="UP000800094">
    <property type="component" value="Unassembled WGS sequence"/>
</dbReference>
<gene>
    <name evidence="2" type="ORF">BU26DRAFT_462958</name>
</gene>
<reference evidence="2" key="1">
    <citation type="journal article" date="2020" name="Stud. Mycol.">
        <title>101 Dothideomycetes genomes: a test case for predicting lifestyles and emergence of pathogens.</title>
        <authorList>
            <person name="Haridas S."/>
            <person name="Albert R."/>
            <person name="Binder M."/>
            <person name="Bloem J."/>
            <person name="Labutti K."/>
            <person name="Salamov A."/>
            <person name="Andreopoulos B."/>
            <person name="Baker S."/>
            <person name="Barry K."/>
            <person name="Bills G."/>
            <person name="Bluhm B."/>
            <person name="Cannon C."/>
            <person name="Castanera R."/>
            <person name="Culley D."/>
            <person name="Daum C."/>
            <person name="Ezra D."/>
            <person name="Gonzalez J."/>
            <person name="Henrissat B."/>
            <person name="Kuo A."/>
            <person name="Liang C."/>
            <person name="Lipzen A."/>
            <person name="Lutzoni F."/>
            <person name="Magnuson J."/>
            <person name="Mondo S."/>
            <person name="Nolan M."/>
            <person name="Ohm R."/>
            <person name="Pangilinan J."/>
            <person name="Park H.-J."/>
            <person name="Ramirez L."/>
            <person name="Alfaro M."/>
            <person name="Sun H."/>
            <person name="Tritt A."/>
            <person name="Yoshinaga Y."/>
            <person name="Zwiers L.-H."/>
            <person name="Turgeon B."/>
            <person name="Goodwin S."/>
            <person name="Spatafora J."/>
            <person name="Crous P."/>
            <person name="Grigoriev I."/>
        </authorList>
    </citation>
    <scope>NUCLEOTIDE SEQUENCE</scope>
    <source>
        <strain evidence="2">CBS 122368</strain>
    </source>
</reference>
<dbReference type="EMBL" id="ML987201">
    <property type="protein sequence ID" value="KAF2245154.1"/>
    <property type="molecule type" value="Genomic_DNA"/>
</dbReference>
<dbReference type="PROSITE" id="PS50011">
    <property type="entry name" value="PROTEIN_KINASE_DOM"/>
    <property type="match status" value="1"/>
</dbReference>
<dbReference type="OrthoDB" id="5979581at2759"/>
<accession>A0A6A6I3U5</accession>
<organism evidence="2 3">
    <name type="scientific">Trematosphaeria pertusa</name>
    <dbReference type="NCBI Taxonomy" id="390896"/>
    <lineage>
        <taxon>Eukaryota</taxon>
        <taxon>Fungi</taxon>
        <taxon>Dikarya</taxon>
        <taxon>Ascomycota</taxon>
        <taxon>Pezizomycotina</taxon>
        <taxon>Dothideomycetes</taxon>
        <taxon>Pleosporomycetidae</taxon>
        <taxon>Pleosporales</taxon>
        <taxon>Massarineae</taxon>
        <taxon>Trematosphaeriaceae</taxon>
        <taxon>Trematosphaeria</taxon>
    </lineage>
</organism>
<proteinExistence type="predicted"/>
<evidence type="ECO:0000259" key="1">
    <source>
        <dbReference type="PROSITE" id="PS50011"/>
    </source>
</evidence>
<dbReference type="GeneID" id="54578439"/>
<sequence length="359" mass="40498">MSFSVGKFLTGGKYTYKLVERLQLNQTVLSTVWKAEILNNSRYQRPAKWAIIKTATAKRQRWLRREREAFDKRPIYQSRHIRSLYDEINRDEINRDISENGFPDDTAAFEEAVQSNPYCLVLEYLDVPLSALNPAKYKNNPVFMAALFEGMLGGVKDIGLTKNVWTDCKPDNVLCSNVDGQKPIVKISDMGLCQPDGFNQVQMQPLAMRAPEVWAGYGCRHVSDVYSVGSTIISWLQPGVLGPHDVKPPIFADAWCIAKMIKLVETENEQTVDPPAGSDIKSMYELGRALLTQPEDDDDGSMHVPARPLREVLWRLGTMPEVNALLQILLAPNFQTRLSAEQVLTSKEFKALQHVALSK</sequence>
<dbReference type="Pfam" id="PF00069">
    <property type="entry name" value="Pkinase"/>
    <property type="match status" value="1"/>
</dbReference>
<dbReference type="SUPFAM" id="SSF56112">
    <property type="entry name" value="Protein kinase-like (PK-like)"/>
    <property type="match status" value="1"/>
</dbReference>
<feature type="domain" description="Protein kinase" evidence="1">
    <location>
        <begin position="1"/>
        <end position="357"/>
    </location>
</feature>
<dbReference type="InterPro" id="IPR000719">
    <property type="entry name" value="Prot_kinase_dom"/>
</dbReference>
<keyword evidence="3" id="KW-1185">Reference proteome</keyword>
<evidence type="ECO:0000313" key="2">
    <source>
        <dbReference type="EMBL" id="KAF2245154.1"/>
    </source>
</evidence>
<dbReference type="Gene3D" id="1.10.510.10">
    <property type="entry name" value="Transferase(Phosphotransferase) domain 1"/>
    <property type="match status" value="1"/>
</dbReference>
<protein>
    <recommendedName>
        <fullName evidence="1">Protein kinase domain-containing protein</fullName>
    </recommendedName>
</protein>
<dbReference type="GO" id="GO:0005524">
    <property type="term" value="F:ATP binding"/>
    <property type="evidence" value="ECO:0007669"/>
    <property type="project" value="InterPro"/>
</dbReference>
<dbReference type="SMART" id="SM00220">
    <property type="entry name" value="S_TKc"/>
    <property type="match status" value="1"/>
</dbReference>